<protein>
    <submittedName>
        <fullName evidence="1">NAD-dependent epimerase/dehydratase family protein</fullName>
    </submittedName>
</protein>
<accession>A0ABW8U4F4</accession>
<keyword evidence="2" id="KW-1185">Reference proteome</keyword>
<dbReference type="Proteomes" id="UP001624684">
    <property type="component" value="Unassembled WGS sequence"/>
</dbReference>
<sequence length="283" mass="31511">MVNYLIIGQGSIGKEVTKQISRHHHVVGLSRTTKCYDGVMNAVHWQMDALDLKPTDLQDFTHIAVIVTPSAITDRVKAYQDSYLAICQHLAGMSGALVNLRRILFVSSTSVYSEQSGELVDEHTMPNPLSPTAKVLLEAENAIVHAFTDQAVIVRPSGIYGIDRLRMIRSAQSAHDEGVPRCHHTNRIMDTDLVAVLVHILLCDVPKPLYLATDHCPASSYDVLRYLCGKMQILPPKVIDEPVSGKQIISNLPKDWLEFDDYQKGYAFILQKLNLIGFDDVHG</sequence>
<dbReference type="PANTHER" id="PTHR48079">
    <property type="entry name" value="PROTEIN YEEZ"/>
    <property type="match status" value="1"/>
</dbReference>
<organism evidence="1 2">
    <name type="scientific">Moraxella oculi</name>
    <dbReference type="NCBI Taxonomy" id="2940516"/>
    <lineage>
        <taxon>Bacteria</taxon>
        <taxon>Pseudomonadati</taxon>
        <taxon>Pseudomonadota</taxon>
        <taxon>Gammaproteobacteria</taxon>
        <taxon>Moraxellales</taxon>
        <taxon>Moraxellaceae</taxon>
        <taxon>Moraxella</taxon>
    </lineage>
</organism>
<dbReference type="EMBL" id="JBJJXE010000001">
    <property type="protein sequence ID" value="MFL1731405.1"/>
    <property type="molecule type" value="Genomic_DNA"/>
</dbReference>
<dbReference type="InterPro" id="IPR051783">
    <property type="entry name" value="NAD(P)-dependent_oxidoreduct"/>
</dbReference>
<evidence type="ECO:0000313" key="2">
    <source>
        <dbReference type="Proteomes" id="UP001624684"/>
    </source>
</evidence>
<dbReference type="RefSeq" id="WP_249098328.1">
    <property type="nucleotide sequence ID" value="NZ_JAMBAQ010000003.1"/>
</dbReference>
<dbReference type="SUPFAM" id="SSF51735">
    <property type="entry name" value="NAD(P)-binding Rossmann-fold domains"/>
    <property type="match status" value="1"/>
</dbReference>
<evidence type="ECO:0000313" key="1">
    <source>
        <dbReference type="EMBL" id="MFL1731405.1"/>
    </source>
</evidence>
<dbReference type="Gene3D" id="3.40.50.720">
    <property type="entry name" value="NAD(P)-binding Rossmann-like Domain"/>
    <property type="match status" value="1"/>
</dbReference>
<dbReference type="PANTHER" id="PTHR48079:SF6">
    <property type="entry name" value="NAD(P)-BINDING DOMAIN-CONTAINING PROTEIN-RELATED"/>
    <property type="match status" value="1"/>
</dbReference>
<dbReference type="InterPro" id="IPR036291">
    <property type="entry name" value="NAD(P)-bd_dom_sf"/>
</dbReference>
<reference evidence="1 2" key="1">
    <citation type="submission" date="2024-11" db="EMBL/GenBank/DDBJ databases">
        <title>First Report of Moraxella oculi in Brazil in an Infectious Bovine Keratoconjunctivitis Outbreak.</title>
        <authorList>
            <person name="Carvalho C.V."/>
            <person name="Domingues R."/>
            <person name="Coutinho C."/>
            <person name="Honorio N.T.B.S."/>
            <person name="Faza D.R.L.R."/>
            <person name="Carvalho W.A."/>
            <person name="Machado A.B.F."/>
            <person name="Martins M.F."/>
            <person name="Gaspar E.B."/>
        </authorList>
    </citation>
    <scope>NUCLEOTIDE SEQUENCE [LARGE SCALE GENOMIC DNA]</scope>
    <source>
        <strain evidence="1 2">2117LE</strain>
    </source>
</reference>
<comment type="caution">
    <text evidence="1">The sequence shown here is derived from an EMBL/GenBank/DDBJ whole genome shotgun (WGS) entry which is preliminary data.</text>
</comment>
<name>A0ABW8U4F4_9GAMM</name>
<proteinExistence type="predicted"/>
<gene>
    <name evidence="1" type="ORF">ACJHVH_00090</name>
</gene>